<evidence type="ECO:0000313" key="2">
    <source>
        <dbReference type="Proteomes" id="UP000011988"/>
    </source>
</evidence>
<evidence type="ECO:0000313" key="1">
    <source>
        <dbReference type="EMBL" id="EMJ90779.1"/>
    </source>
</evidence>
<sequence>MGESGPFFSYGKKRSRTALSAPINKLKDYSKSEVLSSFQFVDSASIAFASFIPNLRYFKPTN</sequence>
<accession>M6CGB1</accession>
<proteinExistence type="predicted"/>
<dbReference type="Proteomes" id="UP000011988">
    <property type="component" value="Unassembled WGS sequence"/>
</dbReference>
<dbReference type="PATRIC" id="fig|1218565.3.peg.4411"/>
<dbReference type="AlphaFoldDB" id="M6CGB1"/>
<dbReference type="EMBL" id="ANIK01000119">
    <property type="protein sequence ID" value="EMJ90779.1"/>
    <property type="molecule type" value="Genomic_DNA"/>
</dbReference>
<protein>
    <submittedName>
        <fullName evidence="1">Uncharacterized protein</fullName>
    </submittedName>
</protein>
<name>M6CGB1_9LEPT</name>
<reference evidence="1 2" key="1">
    <citation type="submission" date="2013-01" db="EMBL/GenBank/DDBJ databases">
        <authorList>
            <person name="Harkins D.M."/>
            <person name="Durkin A.S."/>
            <person name="Brinkac L.M."/>
            <person name="Haft D.H."/>
            <person name="Selengut J.D."/>
            <person name="Sanka R."/>
            <person name="DePew J."/>
            <person name="Purushe J."/>
            <person name="Galloway R.L."/>
            <person name="Vinetz J.M."/>
            <person name="Sutton G.G."/>
            <person name="Nierman W.C."/>
            <person name="Fouts D.E."/>
        </authorList>
    </citation>
    <scope>NUCLEOTIDE SEQUENCE [LARGE SCALE GENOMIC DNA]</scope>
    <source>
        <strain evidence="1 2">79601</strain>
    </source>
</reference>
<organism evidence="1 2">
    <name type="scientific">Leptospira alstonii serovar Sichuan str. 79601</name>
    <dbReference type="NCBI Taxonomy" id="1218565"/>
    <lineage>
        <taxon>Bacteria</taxon>
        <taxon>Pseudomonadati</taxon>
        <taxon>Spirochaetota</taxon>
        <taxon>Spirochaetia</taxon>
        <taxon>Leptospirales</taxon>
        <taxon>Leptospiraceae</taxon>
        <taxon>Leptospira</taxon>
    </lineage>
</organism>
<comment type="caution">
    <text evidence="1">The sequence shown here is derived from an EMBL/GenBank/DDBJ whole genome shotgun (WGS) entry which is preliminary data.</text>
</comment>
<gene>
    <name evidence="1" type="ORF">LEP1GSC194_2863</name>
</gene>